<sequence length="232" mass="26394">MFTLRACSLILVSVAVFVLGRPAEEQMTEKDFTNLVFTVEKFDQILKAYSEYKQFMPSYVLEPLDNITDEQKTQAVQMVNDYHAGKFEPKNYDEYIAIMKKSYPALAGPYETMYNKYKEQVAKLGPKGQEYCNGLEAQMYTDASPDRVVWACHIFNNAKSAVSGAKALLQDDSEAAKIEEAFPEAVKLLNSKKFEAYSIIVNNLKPLDCVKDREQVFNTIKLMDKQSVLTNN</sequence>
<dbReference type="PeptideAtlas" id="Q21152"/>
<dbReference type="AGR" id="WB:WBGene00001392"/>
<dbReference type="eggNOG" id="ENOG502TGZT">
    <property type="taxonomic scope" value="Eukaryota"/>
</dbReference>
<dbReference type="Gene3D" id="1.20.120.1100">
    <property type="match status" value="1"/>
</dbReference>
<keyword evidence="5" id="KW-0175">Coiled coil</keyword>
<dbReference type="GO" id="GO:0005576">
    <property type="term" value="C:extracellular region"/>
    <property type="evidence" value="ECO:0007669"/>
    <property type="project" value="UniProtKB-SubCell"/>
</dbReference>
<protein>
    <submittedName>
        <fullName evidence="8">Fatty Acid/Retinol binding protein</fullName>
    </submittedName>
</protein>
<comment type="subcellular location">
    <subcellularLocation>
        <location evidence="1">Secreted</location>
    </subcellularLocation>
</comment>
<evidence type="ECO:0000313" key="10">
    <source>
        <dbReference type="WormBase" id="K02F3.3"/>
    </source>
</evidence>
<keyword evidence="6" id="KW-0446">Lipid-binding</keyword>
<dbReference type="PANTHER" id="PTHR31418:SF6">
    <property type="entry name" value="FATTY ACID_RETINOL BINDING PROTEIN"/>
    <property type="match status" value="1"/>
</dbReference>
<keyword evidence="11" id="KW-1267">Proteomics identification</keyword>
<evidence type="ECO:0000313" key="9">
    <source>
        <dbReference type="Proteomes" id="UP000001940"/>
    </source>
</evidence>
<dbReference type="OMA" id="VWACHIF"/>
<dbReference type="PaxDb" id="6239-K02F3.3"/>
<dbReference type="InParanoid" id="Q21152"/>
<dbReference type="InterPro" id="IPR008632">
    <property type="entry name" value="Gp-FAR-1"/>
</dbReference>
<proteinExistence type="evidence at protein level"/>
<dbReference type="WormBase" id="K02F3.3">
    <property type="protein sequence ID" value="CE34046"/>
    <property type="gene ID" value="WBGene00001392"/>
    <property type="gene designation" value="far-8"/>
</dbReference>
<dbReference type="PIR" id="T16532">
    <property type="entry name" value="T16532"/>
</dbReference>
<keyword evidence="9" id="KW-1185">Reference proteome</keyword>
<evidence type="ECO:0000313" key="8">
    <source>
        <dbReference type="EMBL" id="CCD61872.1"/>
    </source>
</evidence>
<keyword evidence="3" id="KW-0964">Secreted</keyword>
<feature type="chain" id="PRO_5004199925" evidence="7">
    <location>
        <begin position="21"/>
        <end position="232"/>
    </location>
</feature>
<dbReference type="KEGG" id="cel:CELE_K02F3.3"/>
<comment type="similarity">
    <text evidence="2">Belongs to the fatty-acid and retinol-binding protein (FARBP) family.</text>
</comment>
<dbReference type="Pfam" id="PF05823">
    <property type="entry name" value="Gp-FAR-1"/>
    <property type="match status" value="1"/>
</dbReference>
<evidence type="ECO:0000256" key="1">
    <source>
        <dbReference type="ARBA" id="ARBA00004613"/>
    </source>
</evidence>
<dbReference type="SMR" id="Q21152"/>
<evidence type="ECO:0000256" key="5">
    <source>
        <dbReference type="ARBA" id="ARBA00023054"/>
    </source>
</evidence>
<evidence type="ECO:0000256" key="2">
    <source>
        <dbReference type="ARBA" id="ARBA00006648"/>
    </source>
</evidence>
<gene>
    <name evidence="8 10" type="primary">far-8</name>
    <name evidence="8" type="ORF">CELE_K02F3.3</name>
    <name evidence="10" type="ORF">K02F3.3</name>
</gene>
<organism evidence="8 9">
    <name type="scientific">Caenorhabditis elegans</name>
    <dbReference type="NCBI Taxonomy" id="6239"/>
    <lineage>
        <taxon>Eukaryota</taxon>
        <taxon>Metazoa</taxon>
        <taxon>Ecdysozoa</taxon>
        <taxon>Nematoda</taxon>
        <taxon>Chromadorea</taxon>
        <taxon>Rhabditida</taxon>
        <taxon>Rhabditina</taxon>
        <taxon>Rhabditomorpha</taxon>
        <taxon>Rhabditoidea</taxon>
        <taxon>Rhabditidae</taxon>
        <taxon>Peloderinae</taxon>
        <taxon>Caenorhabditis</taxon>
    </lineage>
</organism>
<dbReference type="CTD" id="186902"/>
<dbReference type="GO" id="GO:0008289">
    <property type="term" value="F:lipid binding"/>
    <property type="evidence" value="ECO:0007669"/>
    <property type="project" value="UniProtKB-KW"/>
</dbReference>
<dbReference type="OrthoDB" id="5786599at2759"/>
<accession>Q21152</accession>
<feature type="signal peptide" evidence="7">
    <location>
        <begin position="1"/>
        <end position="20"/>
    </location>
</feature>
<dbReference type="GeneID" id="186902"/>
<dbReference type="Bgee" id="WBGene00001392">
    <property type="expression patterns" value="Expressed in larva and 4 other cell types or tissues"/>
</dbReference>
<evidence type="ECO:0007829" key="11">
    <source>
        <dbReference type="PeptideAtlas" id="Q21152"/>
    </source>
</evidence>
<dbReference type="UCSC" id="K02F3.3">
    <property type="organism name" value="c. elegans"/>
</dbReference>
<evidence type="ECO:0000256" key="4">
    <source>
        <dbReference type="ARBA" id="ARBA00022729"/>
    </source>
</evidence>
<dbReference type="STRING" id="6239.K02F3.3.1"/>
<name>Q21152_CAEEL</name>
<dbReference type="FunCoup" id="Q21152">
    <property type="interactions" value="1522"/>
</dbReference>
<dbReference type="PANTHER" id="PTHR31418">
    <property type="entry name" value="FATTY-ACID AND RETINOL-BINDING PROTEIN 1"/>
    <property type="match status" value="1"/>
</dbReference>
<keyword evidence="4 7" id="KW-0732">Signal</keyword>
<evidence type="ECO:0000256" key="3">
    <source>
        <dbReference type="ARBA" id="ARBA00022525"/>
    </source>
</evidence>
<evidence type="ECO:0000256" key="6">
    <source>
        <dbReference type="ARBA" id="ARBA00023121"/>
    </source>
</evidence>
<dbReference type="AlphaFoldDB" id="Q21152"/>
<dbReference type="Proteomes" id="UP000001940">
    <property type="component" value="Chromosome III"/>
</dbReference>
<dbReference type="EMBL" id="BX284603">
    <property type="protein sequence ID" value="CCD61872.1"/>
    <property type="molecule type" value="Genomic_DNA"/>
</dbReference>
<reference evidence="8 9" key="1">
    <citation type="journal article" date="1998" name="Science">
        <title>Genome sequence of the nematode C. elegans: a platform for investigating biology.</title>
        <authorList>
            <consortium name="The C. elegans sequencing consortium"/>
            <person name="Sulson J.E."/>
            <person name="Waterston R."/>
        </authorList>
    </citation>
    <scope>NUCLEOTIDE SEQUENCE [LARGE SCALE GENOMIC DNA]</scope>
    <source>
        <strain evidence="8 9">Bristol N2</strain>
    </source>
</reference>
<evidence type="ECO:0000256" key="7">
    <source>
        <dbReference type="SAM" id="SignalP"/>
    </source>
</evidence>
<dbReference type="RefSeq" id="NP_497273.2">
    <property type="nucleotide sequence ID" value="NM_064872.8"/>
</dbReference>
<dbReference type="HOGENOM" id="CLU_1200744_0_0_1"/>